<evidence type="ECO:0000313" key="3">
    <source>
        <dbReference type="Proteomes" id="UP000027138"/>
    </source>
</evidence>
<name>A0A067KF31_JATCU</name>
<keyword evidence="3" id="KW-1185">Reference proteome</keyword>
<evidence type="ECO:0000256" key="1">
    <source>
        <dbReference type="SAM" id="MobiDB-lite"/>
    </source>
</evidence>
<dbReference type="EMBL" id="KK914503">
    <property type="protein sequence ID" value="KDP34826.1"/>
    <property type="molecule type" value="Genomic_DNA"/>
</dbReference>
<proteinExistence type="predicted"/>
<feature type="region of interest" description="Disordered" evidence="1">
    <location>
        <begin position="51"/>
        <end position="102"/>
    </location>
</feature>
<feature type="compositionally biased region" description="Low complexity" evidence="1">
    <location>
        <begin position="51"/>
        <end position="66"/>
    </location>
</feature>
<evidence type="ECO:0000313" key="2">
    <source>
        <dbReference type="EMBL" id="KDP34826.1"/>
    </source>
</evidence>
<reference evidence="2 3" key="1">
    <citation type="journal article" date="2014" name="PLoS ONE">
        <title>Global Analysis of Gene Expression Profiles in Physic Nut (Jatropha curcas L.) Seedlings Exposed to Salt Stress.</title>
        <authorList>
            <person name="Zhang L."/>
            <person name="Zhang C."/>
            <person name="Wu P."/>
            <person name="Chen Y."/>
            <person name="Li M."/>
            <person name="Jiang H."/>
            <person name="Wu G."/>
        </authorList>
    </citation>
    <scope>NUCLEOTIDE SEQUENCE [LARGE SCALE GENOMIC DNA]</scope>
    <source>
        <strain evidence="3">cv. GZQX0401</strain>
        <tissue evidence="2">Young leaves</tissue>
    </source>
</reference>
<protein>
    <submittedName>
        <fullName evidence="2">Uncharacterized protein</fullName>
    </submittedName>
</protein>
<dbReference type="Proteomes" id="UP000027138">
    <property type="component" value="Unassembled WGS sequence"/>
</dbReference>
<gene>
    <name evidence="2" type="ORF">JCGZ_11188</name>
</gene>
<accession>A0A067KF31</accession>
<organism evidence="2 3">
    <name type="scientific">Jatropha curcas</name>
    <name type="common">Barbados nut</name>
    <dbReference type="NCBI Taxonomy" id="180498"/>
    <lineage>
        <taxon>Eukaryota</taxon>
        <taxon>Viridiplantae</taxon>
        <taxon>Streptophyta</taxon>
        <taxon>Embryophyta</taxon>
        <taxon>Tracheophyta</taxon>
        <taxon>Spermatophyta</taxon>
        <taxon>Magnoliopsida</taxon>
        <taxon>eudicotyledons</taxon>
        <taxon>Gunneridae</taxon>
        <taxon>Pentapetalae</taxon>
        <taxon>rosids</taxon>
        <taxon>fabids</taxon>
        <taxon>Malpighiales</taxon>
        <taxon>Euphorbiaceae</taxon>
        <taxon>Crotonoideae</taxon>
        <taxon>Jatropheae</taxon>
        <taxon>Jatropha</taxon>
    </lineage>
</organism>
<sequence length="113" mass="12870">MALSRPNQVAALTGTASRWRDELEEELALHDLAEGKVGLLAELLRRPIAARSTGGARWRGWRGSSALSHQKCKRSEERKEERKKIKERKEEEEEESGGEGFGGAAYRWRHRMV</sequence>
<dbReference type="AlphaFoldDB" id="A0A067KF31"/>
<feature type="compositionally biased region" description="Basic and acidic residues" evidence="1">
    <location>
        <begin position="73"/>
        <end position="89"/>
    </location>
</feature>